<feature type="transmembrane region" description="Helical" evidence="9">
    <location>
        <begin position="1185"/>
        <end position="1206"/>
    </location>
</feature>
<dbReference type="CDD" id="cd18604">
    <property type="entry name" value="ABC_6TM_VMR1_D2_like"/>
    <property type="match status" value="1"/>
</dbReference>
<proteinExistence type="predicted"/>
<comment type="subcellular location">
    <subcellularLocation>
        <location evidence="1">Membrane</location>
        <topology evidence="1">Multi-pass membrane protein</topology>
    </subcellularLocation>
</comment>
<evidence type="ECO:0000259" key="10">
    <source>
        <dbReference type="PROSITE" id="PS50893"/>
    </source>
</evidence>
<feature type="transmembrane region" description="Helical" evidence="9">
    <location>
        <begin position="668"/>
        <end position="695"/>
    </location>
</feature>
<dbReference type="PANTHER" id="PTHR24223">
    <property type="entry name" value="ATP-BINDING CASSETTE SUB-FAMILY C"/>
    <property type="match status" value="1"/>
</dbReference>
<reference evidence="12 13" key="1">
    <citation type="submission" date="2020-03" db="EMBL/GenBank/DDBJ databases">
        <title>Draft Genome Sequence of Cudoniella acicularis.</title>
        <authorList>
            <person name="Buettner E."/>
            <person name="Kellner H."/>
        </authorList>
    </citation>
    <scope>NUCLEOTIDE SEQUENCE [LARGE SCALE GENOMIC DNA]</scope>
    <source>
        <strain evidence="12 13">DSM 108380</strain>
    </source>
</reference>
<dbReference type="PROSITE" id="PS50929">
    <property type="entry name" value="ABC_TM1F"/>
    <property type="match status" value="2"/>
</dbReference>
<protein>
    <submittedName>
        <fullName evidence="12">Uncharacterized protein</fullName>
    </submittedName>
</protein>
<dbReference type="FunFam" id="1.20.1560.10:FF:000013">
    <property type="entry name" value="ABC transporter C family member 2"/>
    <property type="match status" value="1"/>
</dbReference>
<keyword evidence="5" id="KW-0547">Nucleotide-binding</keyword>
<feature type="transmembrane region" description="Helical" evidence="9">
    <location>
        <begin position="469"/>
        <end position="488"/>
    </location>
</feature>
<dbReference type="GO" id="GO:0016887">
    <property type="term" value="F:ATP hydrolysis activity"/>
    <property type="evidence" value="ECO:0007669"/>
    <property type="project" value="InterPro"/>
</dbReference>
<evidence type="ECO:0000256" key="1">
    <source>
        <dbReference type="ARBA" id="ARBA00004141"/>
    </source>
</evidence>
<feature type="domain" description="ABC transporter" evidence="10">
    <location>
        <begin position="1392"/>
        <end position="1594"/>
    </location>
</feature>
<comment type="caution">
    <text evidence="12">The sequence shown here is derived from an EMBL/GenBank/DDBJ whole genome shotgun (WGS) entry which is preliminary data.</text>
</comment>
<dbReference type="InterPro" id="IPR017871">
    <property type="entry name" value="ABC_transporter-like_CS"/>
</dbReference>
<gene>
    <name evidence="12" type="ORF">G7Y89_g10861</name>
</gene>
<dbReference type="InterPro" id="IPR003439">
    <property type="entry name" value="ABC_transporter-like_ATP-bd"/>
</dbReference>
<evidence type="ECO:0000259" key="11">
    <source>
        <dbReference type="PROSITE" id="PS50929"/>
    </source>
</evidence>
<evidence type="ECO:0000256" key="8">
    <source>
        <dbReference type="ARBA" id="ARBA00023136"/>
    </source>
</evidence>
<accession>A0A8H4RD08</accession>
<keyword evidence="6" id="KW-0067">ATP-binding</keyword>
<evidence type="ECO:0000256" key="7">
    <source>
        <dbReference type="ARBA" id="ARBA00022989"/>
    </source>
</evidence>
<keyword evidence="7 9" id="KW-1133">Transmembrane helix</keyword>
<feature type="domain" description="ABC transmembrane type-1" evidence="11">
    <location>
        <begin position="439"/>
        <end position="732"/>
    </location>
</feature>
<feature type="transmembrane region" description="Helical" evidence="9">
    <location>
        <begin position="325"/>
        <end position="345"/>
    </location>
</feature>
<dbReference type="SMART" id="SM00382">
    <property type="entry name" value="AAA"/>
    <property type="match status" value="2"/>
</dbReference>
<dbReference type="PANTHER" id="PTHR24223:SF353">
    <property type="entry name" value="ABC TRANSPORTER ATP-BINDING PROTEIN_PERMEASE VMR1-RELATED"/>
    <property type="match status" value="1"/>
</dbReference>
<evidence type="ECO:0000256" key="3">
    <source>
        <dbReference type="ARBA" id="ARBA00022692"/>
    </source>
</evidence>
<keyword evidence="2" id="KW-0813">Transport</keyword>
<evidence type="ECO:0000256" key="4">
    <source>
        <dbReference type="ARBA" id="ARBA00022737"/>
    </source>
</evidence>
<dbReference type="Pfam" id="PF00005">
    <property type="entry name" value="ABC_tran"/>
    <property type="match status" value="2"/>
</dbReference>
<dbReference type="CDD" id="cd18596">
    <property type="entry name" value="ABC_6TM_VMR1_D1_like"/>
    <property type="match status" value="1"/>
</dbReference>
<dbReference type="GO" id="GO:0140359">
    <property type="term" value="F:ABC-type transporter activity"/>
    <property type="evidence" value="ECO:0007669"/>
    <property type="project" value="InterPro"/>
</dbReference>
<keyword evidence="8 9" id="KW-0472">Membrane</keyword>
<feature type="transmembrane region" description="Helical" evidence="9">
    <location>
        <begin position="437"/>
        <end position="457"/>
    </location>
</feature>
<dbReference type="OrthoDB" id="6500128at2759"/>
<evidence type="ECO:0000256" key="9">
    <source>
        <dbReference type="SAM" id="Phobius"/>
    </source>
</evidence>
<dbReference type="InterPro" id="IPR050173">
    <property type="entry name" value="ABC_transporter_C-like"/>
</dbReference>
<evidence type="ECO:0000313" key="12">
    <source>
        <dbReference type="EMBL" id="KAF4627293.1"/>
    </source>
</evidence>
<keyword evidence="4" id="KW-0677">Repeat</keyword>
<feature type="transmembrane region" description="Helical" evidence="9">
    <location>
        <begin position="405"/>
        <end position="425"/>
    </location>
</feature>
<evidence type="ECO:0000313" key="13">
    <source>
        <dbReference type="Proteomes" id="UP000566819"/>
    </source>
</evidence>
<feature type="domain" description="ABC transporter" evidence="10">
    <location>
        <begin position="781"/>
        <end position="1028"/>
    </location>
</feature>
<dbReference type="SUPFAM" id="SSF52540">
    <property type="entry name" value="P-loop containing nucleoside triphosphate hydrolases"/>
    <property type="match status" value="2"/>
</dbReference>
<dbReference type="CDD" id="cd03250">
    <property type="entry name" value="ABCC_MRP_domain1"/>
    <property type="match status" value="1"/>
</dbReference>
<evidence type="ECO:0000256" key="5">
    <source>
        <dbReference type="ARBA" id="ARBA00022741"/>
    </source>
</evidence>
<dbReference type="InterPro" id="IPR003593">
    <property type="entry name" value="AAA+_ATPase"/>
</dbReference>
<feature type="transmembrane region" description="Helical" evidence="9">
    <location>
        <begin position="277"/>
        <end position="296"/>
    </location>
</feature>
<feature type="transmembrane region" description="Helical" evidence="9">
    <location>
        <begin position="1330"/>
        <end position="1352"/>
    </location>
</feature>
<dbReference type="SUPFAM" id="SSF90123">
    <property type="entry name" value="ABC transporter transmembrane region"/>
    <property type="match status" value="2"/>
</dbReference>
<name>A0A8H4RD08_9HELO</name>
<dbReference type="Gene3D" id="1.20.1560.10">
    <property type="entry name" value="ABC transporter type 1, transmembrane domain"/>
    <property type="match status" value="2"/>
</dbReference>
<dbReference type="PROSITE" id="PS00211">
    <property type="entry name" value="ABC_TRANSPORTER_1"/>
    <property type="match status" value="1"/>
</dbReference>
<sequence>MATADPLPFLARQHPPQPLELDSQDDDICFHHPGYRTSGLLLTLPRVDSTVAADGTPAYGVHHRTALLACQIIAGNAFNNSRFAVDREGRQPVQVPLDGVLTDSQYYFIIDGSEGVLSAFKVTLVSRVTYLCAHHLPRPLNERHNQRRMMPFICPFPLWNNGRVSDCVQNNYLSKLIPLATCLVSLALLATRFYSLLVHNARSVDGFDPVAAEEEEEEEEEEGNAFRGATTSPQFEATSTIPPRIAVLEIIVVLADTILSLSLIISGRTAYDHPSPLAMVIFSAYLLLLLVARNSVAARSLGQDGRFQLHSSFLYVSAVALRAPFYTRLALFTILCLFHLTARRFRAQPRFGARTFISPPGKDEIASIISYLTYSWIDGLVWKAFRGTLQASDLYPLNRDQKSVVVIPGFYAAVSTTLPLLWRIYHFFKYEVLRQGAWAAVVSFTVFVPAILIRLILAELESPGTMTRSTTWLCISGLLVSGLFTGIADCQCEWIGRQISAKLRTVLISEIYAKVLRKRMAKPPHAPSQDESNGNNPAGDCASDGNILNLMSVDAEFISEISANVHLVWVSFPVQTMIATWLLYRLLGPSGVVGVLLMIGLLPLNILLSKKLAAVQGQVLTASDSRVQSSKDLINNIRTIKYLAWEASFIKGVLEKRHTELQQMRSRFIWWSISMTLFYSLPFIVTIFTCFFFTVVWGNDLGTSTAFPALALFAILRIPLNRMADSISFLLRAHVSVLRVDEFLQERETDKYSQLATTNISSVGFDNATLAWPTSRTPTSAGLEGIHMTDLPSSHPFQLQGLKIKFQESALNVVCGPSGSGKSSLLLALLGEMELISGQIHLPHDPLGEVAFGRSSLHNGWDSLTITTAYCPQEPWLLNQSIRANILFGLPYNGHRYSSVLHAVALREDLAALDNGDDTMAGENGNRLSGGQKQRVALARALYSIAKYVLLDDCLSAVDSRTANHIFFHAIKGPLMHNRTCILATHHTQLAIPNCDFAVILESGRVKSKGSAQYLISAGFFATDILERKVETLSKSSSSSESNDLQPKSGVLREFVSSRTSLDTEILDDDDCHQEFSTPHYSESKSEGAVAWPVFRSYLVAMGSHLYWITLIFVFTGQQLISLTTNLWIKEWAHEYDRRKEDSTEAATQNAMKEMEKVNSFFDQVPLGQITNRLSSDVGVMDQSLATFSISAFQILSSIAMVLALISIILPAFLFVAVIICLVYYMVMAVYINSSRDLKRIEAIERSPLYQQLGESLAGCVSIRAYARASWFTAQNRAFVDRLNQPYILLWASKEWLTFRIGFLSSVISFLVGAFIVWNQGLISPGAAGLALIYSVTFTENVLWFVQIFAIVQQNLNSVDRILEYTEIEQEPMEPLKRDIHVPGEWPAKGQVVFNNYSTRYAPDLDLVVKDISFEIEAGKRLAIVGRMGAGKSTLTLALIRGLEADSGQITIDGVDIAAVTLERLRQVVTVVPQDPTLFDGSLRDNLDPQNRHSDAEILSRQLLCISRALLRRSRLLVLDEATASVDHAVDALIQAGLRASVAAGTTVLTIAHRLITIADYDHIVVLEKGLVVEQGSVNQLLGRLGEDAIFRRLCKESGDIEAIKKAAEKSLSHL</sequence>
<feature type="transmembrane region" description="Helical" evidence="9">
    <location>
        <begin position="590"/>
        <end position="608"/>
    </location>
</feature>
<dbReference type="GO" id="GO:0000329">
    <property type="term" value="C:fungal-type vacuole membrane"/>
    <property type="evidence" value="ECO:0007669"/>
    <property type="project" value="TreeGrafter"/>
</dbReference>
<dbReference type="PROSITE" id="PS50893">
    <property type="entry name" value="ABC_TRANSPORTER_2"/>
    <property type="match status" value="2"/>
</dbReference>
<dbReference type="EMBL" id="JAAMPI010000993">
    <property type="protein sequence ID" value="KAF4627293.1"/>
    <property type="molecule type" value="Genomic_DNA"/>
</dbReference>
<dbReference type="Proteomes" id="UP000566819">
    <property type="component" value="Unassembled WGS sequence"/>
</dbReference>
<dbReference type="GO" id="GO:0005524">
    <property type="term" value="F:ATP binding"/>
    <property type="evidence" value="ECO:0007669"/>
    <property type="project" value="UniProtKB-KW"/>
</dbReference>
<feature type="transmembrane region" description="Helical" evidence="9">
    <location>
        <begin position="1213"/>
        <end position="1232"/>
    </location>
</feature>
<feature type="transmembrane region" description="Helical" evidence="9">
    <location>
        <begin position="1106"/>
        <end position="1129"/>
    </location>
</feature>
<evidence type="ECO:0000256" key="2">
    <source>
        <dbReference type="ARBA" id="ARBA00022448"/>
    </source>
</evidence>
<dbReference type="Pfam" id="PF00664">
    <property type="entry name" value="ABC_membrane"/>
    <property type="match status" value="2"/>
</dbReference>
<keyword evidence="13" id="KW-1185">Reference proteome</keyword>
<feature type="domain" description="ABC transmembrane type-1" evidence="11">
    <location>
        <begin position="1160"/>
        <end position="1354"/>
    </location>
</feature>
<dbReference type="Gene3D" id="3.40.50.300">
    <property type="entry name" value="P-loop containing nucleotide triphosphate hydrolases"/>
    <property type="match status" value="3"/>
</dbReference>
<dbReference type="InterPro" id="IPR027417">
    <property type="entry name" value="P-loop_NTPase"/>
</dbReference>
<dbReference type="InterPro" id="IPR036640">
    <property type="entry name" value="ABC1_TM_sf"/>
</dbReference>
<feature type="transmembrane region" description="Helical" evidence="9">
    <location>
        <begin position="1297"/>
        <end position="1318"/>
    </location>
</feature>
<evidence type="ECO:0000256" key="6">
    <source>
        <dbReference type="ARBA" id="ARBA00022840"/>
    </source>
</evidence>
<feature type="transmembrane region" description="Helical" evidence="9">
    <location>
        <begin position="245"/>
        <end position="265"/>
    </location>
</feature>
<keyword evidence="3 9" id="KW-0812">Transmembrane</keyword>
<dbReference type="InterPro" id="IPR011527">
    <property type="entry name" value="ABC1_TM_dom"/>
</dbReference>
<organism evidence="12 13">
    <name type="scientific">Cudoniella acicularis</name>
    <dbReference type="NCBI Taxonomy" id="354080"/>
    <lineage>
        <taxon>Eukaryota</taxon>
        <taxon>Fungi</taxon>
        <taxon>Dikarya</taxon>
        <taxon>Ascomycota</taxon>
        <taxon>Pezizomycotina</taxon>
        <taxon>Leotiomycetes</taxon>
        <taxon>Helotiales</taxon>
        <taxon>Tricladiaceae</taxon>
        <taxon>Cudoniella</taxon>
    </lineage>
</organism>